<feature type="compositionally biased region" description="Gly residues" evidence="1">
    <location>
        <begin position="165"/>
        <end position="180"/>
    </location>
</feature>
<evidence type="ECO:0000313" key="3">
    <source>
        <dbReference type="Proteomes" id="UP000600918"/>
    </source>
</evidence>
<protein>
    <submittedName>
        <fullName evidence="2">Uncharacterized protein</fullName>
    </submittedName>
</protein>
<reference evidence="2" key="1">
    <citation type="journal article" date="2020" name="G3 (Bethesda)">
        <title>High-Quality Assemblies for Three Invasive Social Wasps from the &lt;i&gt;Vespula&lt;/i&gt; Genus.</title>
        <authorList>
            <person name="Harrop T.W.R."/>
            <person name="Guhlin J."/>
            <person name="McLaughlin G.M."/>
            <person name="Permina E."/>
            <person name="Stockwell P."/>
            <person name="Gilligan J."/>
            <person name="Le Lec M.F."/>
            <person name="Gruber M.A.M."/>
            <person name="Quinn O."/>
            <person name="Lovegrove M."/>
            <person name="Duncan E.J."/>
            <person name="Remnant E.J."/>
            <person name="Van Eeckhoven J."/>
            <person name="Graham B."/>
            <person name="Knapp R.A."/>
            <person name="Langford K.W."/>
            <person name="Kronenberg Z."/>
            <person name="Press M.O."/>
            <person name="Eacker S.M."/>
            <person name="Wilson-Rankin E.E."/>
            <person name="Purcell J."/>
            <person name="Lester P.J."/>
            <person name="Dearden P.K."/>
        </authorList>
    </citation>
    <scope>NUCLEOTIDE SEQUENCE</scope>
    <source>
        <strain evidence="2">Volc-1</strain>
    </source>
</reference>
<proteinExistence type="predicted"/>
<feature type="compositionally biased region" description="Basic and acidic residues" evidence="1">
    <location>
        <begin position="145"/>
        <end position="164"/>
    </location>
</feature>
<organism evidence="2 3">
    <name type="scientific">Vespula pensylvanica</name>
    <name type="common">Western yellow jacket</name>
    <name type="synonym">Wasp</name>
    <dbReference type="NCBI Taxonomy" id="30213"/>
    <lineage>
        <taxon>Eukaryota</taxon>
        <taxon>Metazoa</taxon>
        <taxon>Ecdysozoa</taxon>
        <taxon>Arthropoda</taxon>
        <taxon>Hexapoda</taxon>
        <taxon>Insecta</taxon>
        <taxon>Pterygota</taxon>
        <taxon>Neoptera</taxon>
        <taxon>Endopterygota</taxon>
        <taxon>Hymenoptera</taxon>
        <taxon>Apocrita</taxon>
        <taxon>Aculeata</taxon>
        <taxon>Vespoidea</taxon>
        <taxon>Vespidae</taxon>
        <taxon>Vespinae</taxon>
        <taxon>Vespula</taxon>
    </lineage>
</organism>
<name>A0A834P1S7_VESPE</name>
<dbReference type="EMBL" id="JACSDY010000006">
    <property type="protein sequence ID" value="KAF7425301.1"/>
    <property type="molecule type" value="Genomic_DNA"/>
</dbReference>
<keyword evidence="3" id="KW-1185">Reference proteome</keyword>
<comment type="caution">
    <text evidence="2">The sequence shown here is derived from an EMBL/GenBank/DDBJ whole genome shotgun (WGS) entry which is preliminary data.</text>
</comment>
<sequence length="246" mass="27234">MTMMMMMVITTTTTTTTTQQQQQTCILFRVSIFSVGLLVQESRPKRQTEKNDEYEGEKDERVRIAVKTYRFYDLEYKPMPIDSSLCALACQSKKAQFSSMGNSQRIMSTDPGQPFITDLHRDKKRILHNLGLAWLGIAKVQSTRTRREEGGGGGEVERWRKEGRGGGGGGDGEGGEGGGGRGERCVCLLVERAASQAASRAAQPRQACPMVTAITAHASKLLTKEHKQTSRSFDFYPFILPSTRDG</sequence>
<gene>
    <name evidence="2" type="ORF">H0235_007739</name>
</gene>
<dbReference type="Proteomes" id="UP000600918">
    <property type="component" value="Unassembled WGS sequence"/>
</dbReference>
<feature type="region of interest" description="Disordered" evidence="1">
    <location>
        <begin position="144"/>
        <end position="180"/>
    </location>
</feature>
<dbReference type="AlphaFoldDB" id="A0A834P1S7"/>
<evidence type="ECO:0000313" key="2">
    <source>
        <dbReference type="EMBL" id="KAF7425301.1"/>
    </source>
</evidence>
<accession>A0A834P1S7</accession>
<evidence type="ECO:0000256" key="1">
    <source>
        <dbReference type="SAM" id="MobiDB-lite"/>
    </source>
</evidence>